<proteinExistence type="predicted"/>
<reference evidence="2 3" key="1">
    <citation type="submission" date="2016-10" db="EMBL/GenBank/DDBJ databases">
        <title>The genome sequence of Colletotrichum fioriniae PJ7.</title>
        <authorList>
            <person name="Baroncelli R."/>
        </authorList>
    </citation>
    <scope>NUCLEOTIDE SEQUENCE [LARGE SCALE GENOMIC DNA]</scope>
    <source>
        <strain evidence="2 3">IMI 384185</strain>
    </source>
</reference>
<organism evidence="2 3">
    <name type="scientific">Colletotrichum paranaense</name>
    <dbReference type="NCBI Taxonomy" id="1914294"/>
    <lineage>
        <taxon>Eukaryota</taxon>
        <taxon>Fungi</taxon>
        <taxon>Dikarya</taxon>
        <taxon>Ascomycota</taxon>
        <taxon>Pezizomycotina</taxon>
        <taxon>Sordariomycetes</taxon>
        <taxon>Hypocreomycetidae</taxon>
        <taxon>Glomerellales</taxon>
        <taxon>Glomerellaceae</taxon>
        <taxon>Colletotrichum</taxon>
        <taxon>Colletotrichum acutatum species complex</taxon>
    </lineage>
</organism>
<evidence type="ECO:0000313" key="3">
    <source>
        <dbReference type="Proteomes" id="UP001241169"/>
    </source>
</evidence>
<name>A0ABQ9S8M2_9PEZI</name>
<keyword evidence="3" id="KW-1185">Reference proteome</keyword>
<keyword evidence="1" id="KW-0732">Signal</keyword>
<dbReference type="Proteomes" id="UP001241169">
    <property type="component" value="Unassembled WGS sequence"/>
</dbReference>
<dbReference type="GeneID" id="85380084"/>
<feature type="chain" id="PRO_5046891285" description="Secreted protein" evidence="1">
    <location>
        <begin position="22"/>
        <end position="99"/>
    </location>
</feature>
<accession>A0ABQ9S8M2</accession>
<evidence type="ECO:0000313" key="2">
    <source>
        <dbReference type="EMBL" id="KAK1529615.1"/>
    </source>
</evidence>
<evidence type="ECO:0000256" key="1">
    <source>
        <dbReference type="SAM" id="SignalP"/>
    </source>
</evidence>
<evidence type="ECO:0008006" key="4">
    <source>
        <dbReference type="Google" id="ProtNLM"/>
    </source>
</evidence>
<comment type="caution">
    <text evidence="2">The sequence shown here is derived from an EMBL/GenBank/DDBJ whole genome shotgun (WGS) entry which is preliminary data.</text>
</comment>
<protein>
    <recommendedName>
        <fullName evidence="4">Secreted protein</fullName>
    </recommendedName>
</protein>
<dbReference type="RefSeq" id="XP_060344970.1">
    <property type="nucleotide sequence ID" value="XM_060496185.1"/>
</dbReference>
<dbReference type="EMBL" id="MOPA01000010">
    <property type="protein sequence ID" value="KAK1529615.1"/>
    <property type="molecule type" value="Genomic_DNA"/>
</dbReference>
<gene>
    <name evidence="2" type="ORF">CPAR01_11927</name>
</gene>
<sequence length="99" mass="11030">MSAMLIYPNSLLLTLQTLSNALKTPVPMPQPADARVSMTLSLYKKSMFRNISPHTQGTQFFCFAAVPADPQVAAVSTRAPSRRWWNECKKSKDLENGKT</sequence>
<feature type="signal peptide" evidence="1">
    <location>
        <begin position="1"/>
        <end position="21"/>
    </location>
</feature>